<dbReference type="Proteomes" id="UP000823775">
    <property type="component" value="Unassembled WGS sequence"/>
</dbReference>
<organism evidence="1 2">
    <name type="scientific">Datura stramonium</name>
    <name type="common">Jimsonweed</name>
    <name type="synonym">Common thornapple</name>
    <dbReference type="NCBI Taxonomy" id="4076"/>
    <lineage>
        <taxon>Eukaryota</taxon>
        <taxon>Viridiplantae</taxon>
        <taxon>Streptophyta</taxon>
        <taxon>Embryophyta</taxon>
        <taxon>Tracheophyta</taxon>
        <taxon>Spermatophyta</taxon>
        <taxon>Magnoliopsida</taxon>
        <taxon>eudicotyledons</taxon>
        <taxon>Gunneridae</taxon>
        <taxon>Pentapetalae</taxon>
        <taxon>asterids</taxon>
        <taxon>lamiids</taxon>
        <taxon>Solanales</taxon>
        <taxon>Solanaceae</taxon>
        <taxon>Solanoideae</taxon>
        <taxon>Datureae</taxon>
        <taxon>Datura</taxon>
    </lineage>
</organism>
<dbReference type="EMBL" id="JACEIK010000218">
    <property type="protein sequence ID" value="MCD7452658.1"/>
    <property type="molecule type" value="Genomic_DNA"/>
</dbReference>
<proteinExistence type="predicted"/>
<gene>
    <name evidence="1" type="ORF">HAX54_017718</name>
</gene>
<sequence length="160" mass="17861">MPLYKNIPEYYSGGSPRMNVYPTQLSSLNLYSGPLIQHPGLDGQEVSLKLHHPVGIWAALNSAMNGQLASVGPRCGGLLSSESEPKLLWQNFRNVSTYPLPGAKSEQKTQNNFFLSLARIKATVRVPFESLTKTDARKDYRDSQREAGKLGRKMACWVFF</sequence>
<protein>
    <submittedName>
        <fullName evidence="1">Uncharacterized protein</fullName>
    </submittedName>
</protein>
<evidence type="ECO:0000313" key="1">
    <source>
        <dbReference type="EMBL" id="MCD7452658.1"/>
    </source>
</evidence>
<accession>A0ABS8S0N2</accession>
<name>A0ABS8S0N2_DATST</name>
<keyword evidence="2" id="KW-1185">Reference proteome</keyword>
<evidence type="ECO:0000313" key="2">
    <source>
        <dbReference type="Proteomes" id="UP000823775"/>
    </source>
</evidence>
<comment type="caution">
    <text evidence="1">The sequence shown here is derived from an EMBL/GenBank/DDBJ whole genome shotgun (WGS) entry which is preliminary data.</text>
</comment>
<reference evidence="1 2" key="1">
    <citation type="journal article" date="2021" name="BMC Genomics">
        <title>Datura genome reveals duplications of psychoactive alkaloid biosynthetic genes and high mutation rate following tissue culture.</title>
        <authorList>
            <person name="Rajewski A."/>
            <person name="Carter-House D."/>
            <person name="Stajich J."/>
            <person name="Litt A."/>
        </authorList>
    </citation>
    <scope>NUCLEOTIDE SEQUENCE [LARGE SCALE GENOMIC DNA]</scope>
    <source>
        <strain evidence="1">AR-01</strain>
    </source>
</reference>